<dbReference type="PANTHER" id="PTHR11960:SF8">
    <property type="entry name" value="EUKARYOTIC TRANSLATION INITIATION FACTOR 4E1-RELATED"/>
    <property type="match status" value="1"/>
</dbReference>
<evidence type="ECO:0000256" key="3">
    <source>
        <dbReference type="ARBA" id="ARBA00022917"/>
    </source>
</evidence>
<sequence length="164" mass="19212">MDPTHKLHGKWDLYYHLPHDKNWELSSYKVILGDIDTVERTILINESLTEHIVKYSMLFAMRSGITPMWEDPKNRTGGCFSFKVINKQVFEVWKALFYAMCGETLCINKQHSKFINGITVSPKRNFCIVKIWMENCTLQDPNIIMDIPNLQKQGCLFKKHAPEF</sequence>
<dbReference type="EMBL" id="MN739011">
    <property type="protein sequence ID" value="QHT34920.1"/>
    <property type="molecule type" value="Genomic_DNA"/>
</dbReference>
<protein>
    <recommendedName>
        <fullName evidence="5">Eukaryotic translation initiation factor 4E</fullName>
    </recommendedName>
</protein>
<keyword evidence="1" id="KW-0396">Initiation factor</keyword>
<proteinExistence type="predicted"/>
<dbReference type="AlphaFoldDB" id="A0A6C0F482"/>
<dbReference type="Gene3D" id="3.30.760.10">
    <property type="entry name" value="RNA Cap, Translation Initiation Factor Eif4e"/>
    <property type="match status" value="1"/>
</dbReference>
<dbReference type="InterPro" id="IPR023398">
    <property type="entry name" value="TIF_eIF4e-like"/>
</dbReference>
<name>A0A6C0F482_9ZZZZ</name>
<keyword evidence="3" id="KW-0648">Protein biosynthesis</keyword>
<dbReference type="Pfam" id="PF01652">
    <property type="entry name" value="IF4E"/>
    <property type="match status" value="1"/>
</dbReference>
<keyword evidence="2" id="KW-0694">RNA-binding</keyword>
<evidence type="ECO:0008006" key="5">
    <source>
        <dbReference type="Google" id="ProtNLM"/>
    </source>
</evidence>
<dbReference type="GO" id="GO:0016281">
    <property type="term" value="C:eukaryotic translation initiation factor 4F complex"/>
    <property type="evidence" value="ECO:0007669"/>
    <property type="project" value="TreeGrafter"/>
</dbReference>
<dbReference type="GO" id="GO:0003743">
    <property type="term" value="F:translation initiation factor activity"/>
    <property type="evidence" value="ECO:0007669"/>
    <property type="project" value="UniProtKB-KW"/>
</dbReference>
<dbReference type="GO" id="GO:0000340">
    <property type="term" value="F:RNA 7-methylguanosine cap binding"/>
    <property type="evidence" value="ECO:0007669"/>
    <property type="project" value="TreeGrafter"/>
</dbReference>
<organism evidence="4">
    <name type="scientific">viral metagenome</name>
    <dbReference type="NCBI Taxonomy" id="1070528"/>
    <lineage>
        <taxon>unclassified sequences</taxon>
        <taxon>metagenomes</taxon>
        <taxon>organismal metagenomes</taxon>
    </lineage>
</organism>
<evidence type="ECO:0000313" key="4">
    <source>
        <dbReference type="EMBL" id="QHT34920.1"/>
    </source>
</evidence>
<evidence type="ECO:0000256" key="1">
    <source>
        <dbReference type="ARBA" id="ARBA00022540"/>
    </source>
</evidence>
<reference evidence="4" key="1">
    <citation type="journal article" date="2020" name="Nature">
        <title>Giant virus diversity and host interactions through global metagenomics.</title>
        <authorList>
            <person name="Schulz F."/>
            <person name="Roux S."/>
            <person name="Paez-Espino D."/>
            <person name="Jungbluth S."/>
            <person name="Walsh D.A."/>
            <person name="Denef V.J."/>
            <person name="McMahon K.D."/>
            <person name="Konstantinidis K.T."/>
            <person name="Eloe-Fadrosh E.A."/>
            <person name="Kyrpides N.C."/>
            <person name="Woyke T."/>
        </authorList>
    </citation>
    <scope>NUCLEOTIDE SEQUENCE</scope>
    <source>
        <strain evidence="4">GVMAG-M-3300009180-1</strain>
    </source>
</reference>
<accession>A0A6C0F482</accession>
<dbReference type="PANTHER" id="PTHR11960">
    <property type="entry name" value="EUKARYOTIC TRANSLATION INITIATION FACTOR 4E RELATED"/>
    <property type="match status" value="1"/>
</dbReference>
<evidence type="ECO:0000256" key="2">
    <source>
        <dbReference type="ARBA" id="ARBA00022884"/>
    </source>
</evidence>
<dbReference type="InterPro" id="IPR001040">
    <property type="entry name" value="TIF_eIF_4E"/>
</dbReference>
<dbReference type="SUPFAM" id="SSF55418">
    <property type="entry name" value="eIF4e-like"/>
    <property type="match status" value="1"/>
</dbReference>